<evidence type="ECO:0000313" key="6">
    <source>
        <dbReference type="Proteomes" id="UP000791440"/>
    </source>
</evidence>
<keyword evidence="4" id="KW-0812">Transmembrane</keyword>
<evidence type="ECO:0000256" key="2">
    <source>
        <dbReference type="ARBA" id="ARBA00023054"/>
    </source>
</evidence>
<name>A0A921Z8G2_MANSE</name>
<accession>A0A921Z8G2</accession>
<comment type="caution">
    <text evidence="5">The sequence shown here is derived from an EMBL/GenBank/DDBJ whole genome shotgun (WGS) entry which is preliminary data.</text>
</comment>
<dbReference type="EMBL" id="JH668424">
    <property type="protein sequence ID" value="KAG6452424.1"/>
    <property type="molecule type" value="Genomic_DNA"/>
</dbReference>
<keyword evidence="4" id="KW-1133">Transmembrane helix</keyword>
<dbReference type="PANTHER" id="PTHR21501">
    <property type="entry name" value="PROTEIN FAM-161"/>
    <property type="match status" value="1"/>
</dbReference>
<feature type="transmembrane region" description="Helical" evidence="4">
    <location>
        <begin position="21"/>
        <end position="39"/>
    </location>
</feature>
<dbReference type="Proteomes" id="UP000791440">
    <property type="component" value="Unassembled WGS sequence"/>
</dbReference>
<dbReference type="InterPro" id="IPR051655">
    <property type="entry name" value="FAM161"/>
</dbReference>
<sequence>MTFCLFSMVTITTTKFVSFVKYIYLIWILHVVLIFQIIMSHNNSVFANSCLKVPVDPISKMPKSAYERTIRQTNEHSSIDSMSSCSVHAADVEAIKLKDFYRSIPDYNEIHHLNSEEFYSTLKSLREKKKIMFGIAIEHIDDCNGTFNNILGNGSENTAHYKVNKCKSIVSKRKGSVEGNVQSEADMKKESCKNNFSPLTSNVGTCLKKPSRTNVLGNGKSSPDNLKFPTLNSISEKAKQDRPKRNHSSCSISWNDGKIEPSNEVDRKFDKYFNNKKYPARLKDDICDTEFRTRSVPTSPIKVRRPASPTRRRKCITVPKPFKMTERDEEDRIVNELRCLQKSFSEDMLNLKCNRKKFKARPVPIESRIPLYDKILEDQAMRRAITKINSEAELQAQMKPFSFTKREEKGLGGLCDRAALVVPKSKKKKRFRARPVPKNLFSNYIYDRMKEDEFFRSMNKRIRAEEMLRNAHYPGNMAARDRSRLSTPAAHSDLPIDPSPAVPSITSSDRQRCASPTKERKKNKCREEFITTSPQPFRFNTADRAAKKMENLTKKIYQESRSSESVRDSADCVGARAYSALELRGNTATGRSNLAALLRAEAVRRKFEMDAARRLAEKRRRAEMKQRDHLLRSKPAWHLVKNNHEEDIAIRLQTRRDEERMRREEFLHEMELMYGRVEQQPMLFERYYAPRSCSVATDTLQLSPRKAKKRSKTKYHYNSPNRSRKVSINDNVESYSDDVTEYLNRIDLDDKYTDSDLIESVERAKL</sequence>
<evidence type="ECO:0000313" key="5">
    <source>
        <dbReference type="EMBL" id="KAG6452424.1"/>
    </source>
</evidence>
<keyword evidence="6" id="KW-1185">Reference proteome</keyword>
<gene>
    <name evidence="5" type="ORF">O3G_MSEX007640</name>
</gene>
<proteinExistence type="inferred from homology"/>
<dbReference type="PANTHER" id="PTHR21501:SF1">
    <property type="entry name" value="PROTEIN FAM-161"/>
    <property type="match status" value="1"/>
</dbReference>
<evidence type="ECO:0000256" key="4">
    <source>
        <dbReference type="SAM" id="Phobius"/>
    </source>
</evidence>
<protein>
    <recommendedName>
        <fullName evidence="7">Protein FAM161A</fullName>
    </recommendedName>
</protein>
<comment type="similarity">
    <text evidence="1">Belongs to the FAM161 family.</text>
</comment>
<feature type="compositionally biased region" description="Basic residues" evidence="3">
    <location>
        <begin position="705"/>
        <end position="715"/>
    </location>
</feature>
<dbReference type="GO" id="GO:0044782">
    <property type="term" value="P:cilium organization"/>
    <property type="evidence" value="ECO:0007669"/>
    <property type="project" value="TreeGrafter"/>
</dbReference>
<evidence type="ECO:0008006" key="7">
    <source>
        <dbReference type="Google" id="ProtNLM"/>
    </source>
</evidence>
<dbReference type="Pfam" id="PF10595">
    <property type="entry name" value="FAM161A_B"/>
    <property type="match status" value="1"/>
</dbReference>
<dbReference type="GO" id="GO:0005856">
    <property type="term" value="C:cytoskeleton"/>
    <property type="evidence" value="ECO:0007669"/>
    <property type="project" value="UniProtKB-ARBA"/>
</dbReference>
<evidence type="ECO:0000256" key="1">
    <source>
        <dbReference type="ARBA" id="ARBA00006663"/>
    </source>
</evidence>
<reference evidence="5" key="1">
    <citation type="journal article" date="2016" name="Insect Biochem. Mol. Biol.">
        <title>Multifaceted biological insights from a draft genome sequence of the tobacco hornworm moth, Manduca sexta.</title>
        <authorList>
            <person name="Kanost M.R."/>
            <person name="Arrese E.L."/>
            <person name="Cao X."/>
            <person name="Chen Y.R."/>
            <person name="Chellapilla S."/>
            <person name="Goldsmith M.R."/>
            <person name="Grosse-Wilde E."/>
            <person name="Heckel D.G."/>
            <person name="Herndon N."/>
            <person name="Jiang H."/>
            <person name="Papanicolaou A."/>
            <person name="Qu J."/>
            <person name="Soulages J.L."/>
            <person name="Vogel H."/>
            <person name="Walters J."/>
            <person name="Waterhouse R.M."/>
            <person name="Ahn S.J."/>
            <person name="Almeida F.C."/>
            <person name="An C."/>
            <person name="Aqrawi P."/>
            <person name="Bretschneider A."/>
            <person name="Bryant W.B."/>
            <person name="Bucks S."/>
            <person name="Chao H."/>
            <person name="Chevignon G."/>
            <person name="Christen J.M."/>
            <person name="Clarke D.F."/>
            <person name="Dittmer N.T."/>
            <person name="Ferguson L.C.F."/>
            <person name="Garavelou S."/>
            <person name="Gordon K.H.J."/>
            <person name="Gunaratna R.T."/>
            <person name="Han Y."/>
            <person name="Hauser F."/>
            <person name="He Y."/>
            <person name="Heidel-Fischer H."/>
            <person name="Hirsh A."/>
            <person name="Hu Y."/>
            <person name="Jiang H."/>
            <person name="Kalra D."/>
            <person name="Klinner C."/>
            <person name="Konig C."/>
            <person name="Kovar C."/>
            <person name="Kroll A.R."/>
            <person name="Kuwar S.S."/>
            <person name="Lee S.L."/>
            <person name="Lehman R."/>
            <person name="Li K."/>
            <person name="Li Z."/>
            <person name="Liang H."/>
            <person name="Lovelace S."/>
            <person name="Lu Z."/>
            <person name="Mansfield J.H."/>
            <person name="McCulloch K.J."/>
            <person name="Mathew T."/>
            <person name="Morton B."/>
            <person name="Muzny D.M."/>
            <person name="Neunemann D."/>
            <person name="Ongeri F."/>
            <person name="Pauchet Y."/>
            <person name="Pu L.L."/>
            <person name="Pyrousis I."/>
            <person name="Rao X.J."/>
            <person name="Redding A."/>
            <person name="Roesel C."/>
            <person name="Sanchez-Gracia A."/>
            <person name="Schaack S."/>
            <person name="Shukla A."/>
            <person name="Tetreau G."/>
            <person name="Wang Y."/>
            <person name="Xiong G.H."/>
            <person name="Traut W."/>
            <person name="Walsh T.K."/>
            <person name="Worley K.C."/>
            <person name="Wu D."/>
            <person name="Wu W."/>
            <person name="Wu Y.Q."/>
            <person name="Zhang X."/>
            <person name="Zou Z."/>
            <person name="Zucker H."/>
            <person name="Briscoe A.D."/>
            <person name="Burmester T."/>
            <person name="Clem R.J."/>
            <person name="Feyereisen R."/>
            <person name="Grimmelikhuijzen C.J.P."/>
            <person name="Hamodrakas S.J."/>
            <person name="Hansson B.S."/>
            <person name="Huguet E."/>
            <person name="Jermiin L.S."/>
            <person name="Lan Q."/>
            <person name="Lehman H.K."/>
            <person name="Lorenzen M."/>
            <person name="Merzendorfer H."/>
            <person name="Michalopoulos I."/>
            <person name="Morton D.B."/>
            <person name="Muthukrishnan S."/>
            <person name="Oakeshott J.G."/>
            <person name="Palmer W."/>
            <person name="Park Y."/>
            <person name="Passarelli A.L."/>
            <person name="Rozas J."/>
            <person name="Schwartz L.M."/>
            <person name="Smith W."/>
            <person name="Southgate A."/>
            <person name="Vilcinskas A."/>
            <person name="Vogt R."/>
            <person name="Wang P."/>
            <person name="Werren J."/>
            <person name="Yu X.Q."/>
            <person name="Zhou J.J."/>
            <person name="Brown S.J."/>
            <person name="Scherer S.E."/>
            <person name="Richards S."/>
            <person name="Blissard G.W."/>
        </authorList>
    </citation>
    <scope>NUCLEOTIDE SEQUENCE</scope>
</reference>
<dbReference type="AlphaFoldDB" id="A0A921Z8G2"/>
<reference evidence="5" key="2">
    <citation type="submission" date="2020-12" db="EMBL/GenBank/DDBJ databases">
        <authorList>
            <person name="Kanost M."/>
        </authorList>
    </citation>
    <scope>NUCLEOTIDE SEQUENCE</scope>
</reference>
<keyword evidence="2" id="KW-0175">Coiled coil</keyword>
<evidence type="ECO:0000256" key="3">
    <source>
        <dbReference type="SAM" id="MobiDB-lite"/>
    </source>
</evidence>
<organism evidence="5 6">
    <name type="scientific">Manduca sexta</name>
    <name type="common">Tobacco hawkmoth</name>
    <name type="synonym">Tobacco hornworm</name>
    <dbReference type="NCBI Taxonomy" id="7130"/>
    <lineage>
        <taxon>Eukaryota</taxon>
        <taxon>Metazoa</taxon>
        <taxon>Ecdysozoa</taxon>
        <taxon>Arthropoda</taxon>
        <taxon>Hexapoda</taxon>
        <taxon>Insecta</taxon>
        <taxon>Pterygota</taxon>
        <taxon>Neoptera</taxon>
        <taxon>Endopterygota</taxon>
        <taxon>Lepidoptera</taxon>
        <taxon>Glossata</taxon>
        <taxon>Ditrysia</taxon>
        <taxon>Bombycoidea</taxon>
        <taxon>Sphingidae</taxon>
        <taxon>Sphinginae</taxon>
        <taxon>Sphingini</taxon>
        <taxon>Manduca</taxon>
    </lineage>
</organism>
<feature type="region of interest" description="Disordered" evidence="3">
    <location>
        <begin position="700"/>
        <end position="725"/>
    </location>
</feature>
<feature type="compositionally biased region" description="Polar residues" evidence="3">
    <location>
        <begin position="716"/>
        <end position="725"/>
    </location>
</feature>
<keyword evidence="4" id="KW-0472">Membrane</keyword>
<feature type="region of interest" description="Disordered" evidence="3">
    <location>
        <begin position="480"/>
        <end position="524"/>
    </location>
</feature>
<dbReference type="InterPro" id="IPR019579">
    <property type="entry name" value="FAM161A/B"/>
</dbReference>
<dbReference type="GO" id="GO:0005929">
    <property type="term" value="C:cilium"/>
    <property type="evidence" value="ECO:0007669"/>
    <property type="project" value="TreeGrafter"/>
</dbReference>